<evidence type="ECO:0000259" key="3">
    <source>
        <dbReference type="Pfam" id="PF25917"/>
    </source>
</evidence>
<feature type="coiled-coil region" evidence="2">
    <location>
        <begin position="134"/>
        <end position="161"/>
    </location>
</feature>
<feature type="domain" description="CusB-like beta-barrel" evidence="4">
    <location>
        <begin position="196"/>
        <end position="269"/>
    </location>
</feature>
<dbReference type="Pfam" id="PF25917">
    <property type="entry name" value="BSH_RND"/>
    <property type="match status" value="1"/>
</dbReference>
<accession>A0A397Q889</accession>
<evidence type="ECO:0000313" key="7">
    <source>
        <dbReference type="Proteomes" id="UP000266273"/>
    </source>
</evidence>
<dbReference type="Pfam" id="PF25954">
    <property type="entry name" value="Beta-barrel_RND_2"/>
    <property type="match status" value="1"/>
</dbReference>
<dbReference type="PANTHER" id="PTHR30469">
    <property type="entry name" value="MULTIDRUG RESISTANCE PROTEIN MDTA"/>
    <property type="match status" value="1"/>
</dbReference>
<comment type="caution">
    <text evidence="6">The sequence shown here is derived from an EMBL/GenBank/DDBJ whole genome shotgun (WGS) entry which is preliminary data.</text>
</comment>
<evidence type="ECO:0000256" key="2">
    <source>
        <dbReference type="SAM" id="Coils"/>
    </source>
</evidence>
<dbReference type="Gene3D" id="1.10.287.470">
    <property type="entry name" value="Helix hairpin bin"/>
    <property type="match status" value="1"/>
</dbReference>
<dbReference type="Gene3D" id="2.40.50.100">
    <property type="match status" value="1"/>
</dbReference>
<keyword evidence="7" id="KW-1185">Reference proteome</keyword>
<reference evidence="6 7" key="1">
    <citation type="submission" date="2018-08" db="EMBL/GenBank/DDBJ databases">
        <title>Genomic Encyclopedia of Archaeal and Bacterial Type Strains, Phase II (KMG-II): from individual species to whole genera.</title>
        <authorList>
            <person name="Goeker M."/>
        </authorList>
    </citation>
    <scope>NUCLEOTIDE SEQUENCE [LARGE SCALE GENOMIC DNA]</scope>
    <source>
        <strain evidence="6 7">DSM 5002</strain>
    </source>
</reference>
<dbReference type="EMBL" id="QXDF01000001">
    <property type="protein sequence ID" value="RIA55737.1"/>
    <property type="molecule type" value="Genomic_DNA"/>
</dbReference>
<dbReference type="FunFam" id="2.40.30.170:FF:000010">
    <property type="entry name" value="Efflux RND transporter periplasmic adaptor subunit"/>
    <property type="match status" value="1"/>
</dbReference>
<dbReference type="Pfam" id="PF25989">
    <property type="entry name" value="YknX_C"/>
    <property type="match status" value="1"/>
</dbReference>
<dbReference type="NCBIfam" id="TIGR01730">
    <property type="entry name" value="RND_mfp"/>
    <property type="match status" value="1"/>
</dbReference>
<dbReference type="Gene3D" id="2.40.420.20">
    <property type="match status" value="1"/>
</dbReference>
<sequence length="350" mass="37621">MLSGSFGRLPVSVLTAFFISFAFVLGAPGARAQNAVPVEATTVESGAVRDEVEVVGNILADETVVIRPEISGLVKEIHFSEGDTVEDGDLLFSLDDEILTAEVAEAKAAHELAKRNFERSKQLYSRKVGTERTRDEALAEMQSSEAKLALAKARLNKTKIRAPFSGIVGFREISVGAYVSAGTDLVRLVKTDPVEVSFRVPERFLGVLRRGQKITVRVDAFPDRGFSGEVFALDNVVDVNGRSIQVRARVPNPDLLLRPGLFARVNLVTELRQDAVIVPEAAIVPTVEGAYVYRVVDGKAKRTEVTVGRRMAGEVEIVDGLSAGETVIVAGQQKVRDGAPVQPVGSAQGA</sequence>
<dbReference type="GO" id="GO:0015562">
    <property type="term" value="F:efflux transmembrane transporter activity"/>
    <property type="evidence" value="ECO:0007669"/>
    <property type="project" value="TreeGrafter"/>
</dbReference>
<dbReference type="InterPro" id="IPR058637">
    <property type="entry name" value="YknX-like_C"/>
</dbReference>
<feature type="domain" description="Multidrug resistance protein MdtA-like barrel-sandwich hybrid" evidence="3">
    <location>
        <begin position="62"/>
        <end position="186"/>
    </location>
</feature>
<organism evidence="6 7">
    <name type="scientific">Dichotomicrobium thermohalophilum</name>
    <dbReference type="NCBI Taxonomy" id="933063"/>
    <lineage>
        <taxon>Bacteria</taxon>
        <taxon>Pseudomonadati</taxon>
        <taxon>Pseudomonadota</taxon>
        <taxon>Alphaproteobacteria</taxon>
        <taxon>Hyphomicrobiales</taxon>
        <taxon>Hyphomicrobiaceae</taxon>
        <taxon>Dichotomicrobium</taxon>
    </lineage>
</organism>
<evidence type="ECO:0000259" key="4">
    <source>
        <dbReference type="Pfam" id="PF25954"/>
    </source>
</evidence>
<name>A0A397Q889_9HYPH</name>
<dbReference type="RefSeq" id="WP_119060597.1">
    <property type="nucleotide sequence ID" value="NZ_QXDF01000001.1"/>
</dbReference>
<protein>
    <submittedName>
        <fullName evidence="6">Membrane fusion protein (Multidrug efflux system)</fullName>
    </submittedName>
</protein>
<evidence type="ECO:0000256" key="1">
    <source>
        <dbReference type="ARBA" id="ARBA00009477"/>
    </source>
</evidence>
<dbReference type="InterPro" id="IPR006143">
    <property type="entry name" value="RND_pump_MFP"/>
</dbReference>
<feature type="domain" description="YknX-like C-terminal permuted SH3-like" evidence="5">
    <location>
        <begin position="276"/>
        <end position="342"/>
    </location>
</feature>
<dbReference type="Proteomes" id="UP000266273">
    <property type="component" value="Unassembled WGS sequence"/>
</dbReference>
<evidence type="ECO:0000313" key="6">
    <source>
        <dbReference type="EMBL" id="RIA55737.1"/>
    </source>
</evidence>
<dbReference type="Gene3D" id="2.40.30.170">
    <property type="match status" value="1"/>
</dbReference>
<dbReference type="OrthoDB" id="9811754at2"/>
<proteinExistence type="inferred from homology"/>
<dbReference type="AlphaFoldDB" id="A0A397Q889"/>
<comment type="similarity">
    <text evidence="1">Belongs to the membrane fusion protein (MFP) (TC 8.A.1) family.</text>
</comment>
<dbReference type="GO" id="GO:1990281">
    <property type="term" value="C:efflux pump complex"/>
    <property type="evidence" value="ECO:0007669"/>
    <property type="project" value="TreeGrafter"/>
</dbReference>
<dbReference type="InterPro" id="IPR058792">
    <property type="entry name" value="Beta-barrel_RND_2"/>
</dbReference>
<keyword evidence="2" id="KW-0175">Coiled coil</keyword>
<dbReference type="SUPFAM" id="SSF111369">
    <property type="entry name" value="HlyD-like secretion proteins"/>
    <property type="match status" value="1"/>
</dbReference>
<evidence type="ECO:0000259" key="5">
    <source>
        <dbReference type="Pfam" id="PF25989"/>
    </source>
</evidence>
<dbReference type="InterPro" id="IPR058625">
    <property type="entry name" value="MdtA-like_BSH"/>
</dbReference>
<gene>
    <name evidence="6" type="ORF">BXY53_0813</name>
</gene>